<reference evidence="1" key="2">
    <citation type="journal article" date="2023" name="Syst. Appl. Microbiol.">
        <title>Govania unica gen. nov., sp. nov., a rare biosphere bacterium that represents a novel family in the class Alphaproteobacteria.</title>
        <authorList>
            <person name="Vandamme P."/>
            <person name="Peeters C."/>
            <person name="Hettiarachchi A."/>
            <person name="Cnockaert M."/>
            <person name="Carlier A."/>
        </authorList>
    </citation>
    <scope>NUCLEOTIDE SEQUENCE</scope>
    <source>
        <strain evidence="1">LMG 31809</strain>
    </source>
</reference>
<name>A0A9X3TZK8_9PROT</name>
<dbReference type="RefSeq" id="WP_274944298.1">
    <property type="nucleotide sequence ID" value="NZ_JANWOI010000004.1"/>
</dbReference>
<gene>
    <name evidence="1" type="ORF">NYP16_11590</name>
</gene>
<comment type="caution">
    <text evidence="1">The sequence shown here is derived from an EMBL/GenBank/DDBJ whole genome shotgun (WGS) entry which is preliminary data.</text>
</comment>
<evidence type="ECO:0000313" key="2">
    <source>
        <dbReference type="Proteomes" id="UP001141619"/>
    </source>
</evidence>
<accession>A0A9X3TZK8</accession>
<keyword evidence="2" id="KW-1185">Reference proteome</keyword>
<dbReference type="EMBL" id="JANWOI010000004">
    <property type="protein sequence ID" value="MDA5194592.1"/>
    <property type="molecule type" value="Genomic_DNA"/>
</dbReference>
<evidence type="ECO:0000313" key="1">
    <source>
        <dbReference type="EMBL" id="MDA5194592.1"/>
    </source>
</evidence>
<protein>
    <submittedName>
        <fullName evidence="1">DUF1491 family protein</fullName>
    </submittedName>
</protein>
<dbReference type="AlphaFoldDB" id="A0A9X3TZK8"/>
<dbReference type="Pfam" id="PF07372">
    <property type="entry name" value="DUF1491"/>
    <property type="match status" value="1"/>
</dbReference>
<dbReference type="InterPro" id="IPR009964">
    <property type="entry name" value="DUF1491"/>
</dbReference>
<reference evidence="1" key="1">
    <citation type="submission" date="2022-08" db="EMBL/GenBank/DDBJ databases">
        <authorList>
            <person name="Vandamme P."/>
            <person name="Hettiarachchi A."/>
            <person name="Peeters C."/>
            <person name="Cnockaert M."/>
            <person name="Carlier A."/>
        </authorList>
    </citation>
    <scope>NUCLEOTIDE SEQUENCE</scope>
    <source>
        <strain evidence="1">LMG 31809</strain>
    </source>
</reference>
<sequence>MSEARLKAEIWVKALMRRAWSQNVPALLMRRGEDSAGAVIIKMNGGPGSRTVIYARGLLADGRWGWRRASGKDALDDLEAHAYVERQVRFDSDLWVVEIEASDLTQFVDDPVEG</sequence>
<proteinExistence type="predicted"/>
<dbReference type="Proteomes" id="UP001141619">
    <property type="component" value="Unassembled WGS sequence"/>
</dbReference>
<dbReference type="Gene3D" id="3.40.1530.20">
    <property type="entry name" value="Protein of unknown function (DUF1491)"/>
    <property type="match status" value="1"/>
</dbReference>
<organism evidence="1 2">
    <name type="scientific">Govanella unica</name>
    <dbReference type="NCBI Taxonomy" id="2975056"/>
    <lineage>
        <taxon>Bacteria</taxon>
        <taxon>Pseudomonadati</taxon>
        <taxon>Pseudomonadota</taxon>
        <taxon>Alphaproteobacteria</taxon>
        <taxon>Emcibacterales</taxon>
        <taxon>Govanellaceae</taxon>
        <taxon>Govanella</taxon>
    </lineage>
</organism>